<evidence type="ECO:0000313" key="2">
    <source>
        <dbReference type="Proteomes" id="UP000197058"/>
    </source>
</evidence>
<name>A0AAI8DKI0_MAMSC</name>
<dbReference type="RefSeq" id="WP_088592789.1">
    <property type="nucleotide sequence ID" value="NZ_CP022047.2"/>
</dbReference>
<dbReference type="KEGG" id="sscu:CEP64_13845"/>
<dbReference type="EMBL" id="CP022047">
    <property type="protein sequence ID" value="ASE35697.1"/>
    <property type="molecule type" value="Genomic_DNA"/>
</dbReference>
<geneLocation type="plasmid" evidence="1 2">
    <name>unnamed1</name>
</geneLocation>
<keyword evidence="1" id="KW-0614">Plasmid</keyword>
<accession>A0AAI8DKI0</accession>
<dbReference type="Proteomes" id="UP000197058">
    <property type="component" value="Plasmid unnamed1"/>
</dbReference>
<organism evidence="1 2">
    <name type="scientific">Mammaliicoccus sciuri</name>
    <name type="common">Staphylococcus sciuri</name>
    <dbReference type="NCBI Taxonomy" id="1296"/>
    <lineage>
        <taxon>Bacteria</taxon>
        <taxon>Bacillati</taxon>
        <taxon>Bacillota</taxon>
        <taxon>Bacilli</taxon>
        <taxon>Bacillales</taxon>
        <taxon>Staphylococcaceae</taxon>
        <taxon>Mammaliicoccus</taxon>
    </lineage>
</organism>
<evidence type="ECO:0000313" key="1">
    <source>
        <dbReference type="EMBL" id="ASE35697.1"/>
    </source>
</evidence>
<dbReference type="AlphaFoldDB" id="A0AAI8DKI0"/>
<reference evidence="2" key="1">
    <citation type="submission" date="2017-06" db="EMBL/GenBank/DDBJ databases">
        <title>FDA dAtabase for Regulatory Grade micrObial Sequences (FDA-ARGOS): Supporting development and validation of Infectious Disease Dx tests.</title>
        <authorList>
            <person name="Goldberg B."/>
            <person name="Campos J."/>
            <person name="Tallon L."/>
            <person name="Sadzewicz L."/>
            <person name="Sengamalay N."/>
            <person name="Ott S."/>
            <person name="Godinez A."/>
            <person name="Nagaraj S."/>
            <person name="Vavikolanu K."/>
            <person name="Nadendla S."/>
            <person name="George J."/>
            <person name="Geyer C."/>
            <person name="Sichtig H."/>
        </authorList>
    </citation>
    <scope>NUCLEOTIDE SEQUENCE [LARGE SCALE GENOMIC DNA]</scope>
    <source>
        <strain evidence="2">FDAARGOS_285</strain>
        <plasmid evidence="2">unnamed1</plasmid>
    </source>
</reference>
<protein>
    <submittedName>
        <fullName evidence="1">Uncharacterized protein</fullName>
    </submittedName>
</protein>
<sequence>MSYFAISEHGFVVLGTSIEKMKDMVKAELSLKSSEMTLATYMKFQEDIEQAEYFEDIQIISYLIENQNGININFE</sequence>
<proteinExistence type="predicted"/>
<gene>
    <name evidence="1" type="ORF">CEP64_13845</name>
</gene>